<evidence type="ECO:0000313" key="8">
    <source>
        <dbReference type="RefSeq" id="XP_015882496.3"/>
    </source>
</evidence>
<evidence type="ECO:0000256" key="2">
    <source>
        <dbReference type="ARBA" id="ARBA00022723"/>
    </source>
</evidence>
<dbReference type="KEGG" id="zju:107418323"/>
<reference evidence="8" key="2">
    <citation type="submission" date="2025-08" db="UniProtKB">
        <authorList>
            <consortium name="RefSeq"/>
        </authorList>
    </citation>
    <scope>IDENTIFICATION</scope>
    <source>
        <tissue evidence="8">Seedling</tissue>
    </source>
</reference>
<comment type="cofactor">
    <cofactor evidence="4">
        <name>heme</name>
        <dbReference type="ChEBI" id="CHEBI:30413"/>
    </cofactor>
</comment>
<dbReference type="Gene3D" id="1.10.630.10">
    <property type="entry name" value="Cytochrome P450"/>
    <property type="match status" value="1"/>
</dbReference>
<reference evidence="7" key="1">
    <citation type="submission" date="2025-05" db="UniProtKB">
        <authorList>
            <consortium name="RefSeq"/>
        </authorList>
    </citation>
    <scope>NUCLEOTIDE SEQUENCE [LARGE SCALE GENOMIC DNA]</scope>
</reference>
<dbReference type="PRINTS" id="PR00463">
    <property type="entry name" value="EP450I"/>
</dbReference>
<dbReference type="GO" id="GO:0004497">
    <property type="term" value="F:monooxygenase activity"/>
    <property type="evidence" value="ECO:0007669"/>
    <property type="project" value="UniProtKB-KW"/>
</dbReference>
<dbReference type="Pfam" id="PF00067">
    <property type="entry name" value="p450"/>
    <property type="match status" value="1"/>
</dbReference>
<keyword evidence="6" id="KW-1133">Transmembrane helix</keyword>
<keyword evidence="4 5" id="KW-0349">Heme</keyword>
<keyword evidence="3 4" id="KW-0408">Iron</keyword>
<sequence>MELQYLNGLCQYLHLSTFFHPYFVSIFLLSLLVLIIHRITSSSTSTLNLPPSPPRLPLIGNLHQLGTLPHRSLRALSQKYGPLIYLNLGQAPTLVVSSAEMVKEMTKNHDMALSNRPQSTAAKILFYGCKDVAFSPYGEYWRQARKICVLELLSLKRVQDFHSVREEEVEALMNRIRKACVNGGSCINLSKLILATFNNVVSRCAVGKSFMEEDGRSKIGELTRKIMVQFVEFSVGDFFPSLSWIDVLRGFIGSLKETFRACNLVFDQVIDEHKAALESDCGFSGMKTFVDILLRVQKDKQLDFELTQTDIKALLTDMIVGGTDTISTGLEWLMAELMRNPKIMKKTQAEVRRVGGRKKKIDMNDINQMDYLKCVVKENLRLHPSLPLLVPRETNSTINVGGYQIPAKTQVFVNAWAIQRDPSLWDRPEEFIPERFENSCIDFKGQDFQFIPFGSGRRGCPGITFAVASIEYVLANLLFWFDWKLPGDGDGDELDMSEAYGLSVYKKIPLHVLPIPYSPN</sequence>
<dbReference type="InterPro" id="IPR017972">
    <property type="entry name" value="Cyt_P450_CS"/>
</dbReference>
<evidence type="ECO:0000256" key="6">
    <source>
        <dbReference type="SAM" id="Phobius"/>
    </source>
</evidence>
<keyword evidence="5 8" id="KW-0503">Monooxygenase</keyword>
<dbReference type="FunFam" id="1.10.630.10:FF:000011">
    <property type="entry name" value="Cytochrome P450 83B1"/>
    <property type="match status" value="1"/>
</dbReference>
<proteinExistence type="inferred from homology"/>
<dbReference type="GO" id="GO:0005506">
    <property type="term" value="F:iron ion binding"/>
    <property type="evidence" value="ECO:0007669"/>
    <property type="project" value="InterPro"/>
</dbReference>
<dbReference type="CDD" id="cd11072">
    <property type="entry name" value="CYP71-like"/>
    <property type="match status" value="1"/>
</dbReference>
<comment type="similarity">
    <text evidence="1 5">Belongs to the cytochrome P450 family.</text>
</comment>
<keyword evidence="2 4" id="KW-0479">Metal-binding</keyword>
<feature type="transmembrane region" description="Helical" evidence="6">
    <location>
        <begin position="12"/>
        <end position="36"/>
    </location>
</feature>
<dbReference type="InterPro" id="IPR002401">
    <property type="entry name" value="Cyt_P450_E_grp-I"/>
</dbReference>
<name>A0A6P4A367_ZIZJJ</name>
<keyword evidence="7" id="KW-1185">Reference proteome</keyword>
<keyword evidence="5" id="KW-0560">Oxidoreductase</keyword>
<dbReference type="InterPro" id="IPR001128">
    <property type="entry name" value="Cyt_P450"/>
</dbReference>
<dbReference type="SUPFAM" id="SSF48264">
    <property type="entry name" value="Cytochrome P450"/>
    <property type="match status" value="1"/>
</dbReference>
<dbReference type="PANTHER" id="PTHR47955:SF15">
    <property type="entry name" value="CYTOCHROME P450 71A2-LIKE"/>
    <property type="match status" value="1"/>
</dbReference>
<organism evidence="7 8">
    <name type="scientific">Ziziphus jujuba</name>
    <name type="common">Chinese jujube</name>
    <name type="synonym">Ziziphus sativa</name>
    <dbReference type="NCBI Taxonomy" id="326968"/>
    <lineage>
        <taxon>Eukaryota</taxon>
        <taxon>Viridiplantae</taxon>
        <taxon>Streptophyta</taxon>
        <taxon>Embryophyta</taxon>
        <taxon>Tracheophyta</taxon>
        <taxon>Spermatophyta</taxon>
        <taxon>Magnoliopsida</taxon>
        <taxon>eudicotyledons</taxon>
        <taxon>Gunneridae</taxon>
        <taxon>Pentapetalae</taxon>
        <taxon>rosids</taxon>
        <taxon>fabids</taxon>
        <taxon>Rosales</taxon>
        <taxon>Rhamnaceae</taxon>
        <taxon>Paliureae</taxon>
        <taxon>Ziziphus</taxon>
    </lineage>
</organism>
<keyword evidence="6" id="KW-0472">Membrane</keyword>
<protein>
    <submittedName>
        <fullName evidence="8">Phenylacetaldehyde oxime monooxygenase CYP71AN24</fullName>
    </submittedName>
</protein>
<evidence type="ECO:0000313" key="7">
    <source>
        <dbReference type="Proteomes" id="UP001652623"/>
    </source>
</evidence>
<dbReference type="AlphaFoldDB" id="A0A6P4A367"/>
<accession>A0A6P4A367</accession>
<dbReference type="PANTHER" id="PTHR47955">
    <property type="entry name" value="CYTOCHROME P450 FAMILY 71 PROTEIN"/>
    <property type="match status" value="1"/>
</dbReference>
<dbReference type="PROSITE" id="PS00086">
    <property type="entry name" value="CYTOCHROME_P450"/>
    <property type="match status" value="1"/>
</dbReference>
<dbReference type="GeneID" id="107418323"/>
<evidence type="ECO:0000256" key="5">
    <source>
        <dbReference type="RuleBase" id="RU000461"/>
    </source>
</evidence>
<dbReference type="PRINTS" id="PR00385">
    <property type="entry name" value="P450"/>
</dbReference>
<dbReference type="RefSeq" id="XP_015882496.3">
    <property type="nucleotide sequence ID" value="XM_016027010.4"/>
</dbReference>
<evidence type="ECO:0000256" key="3">
    <source>
        <dbReference type="ARBA" id="ARBA00023004"/>
    </source>
</evidence>
<gene>
    <name evidence="8" type="primary">LOC107418323</name>
</gene>
<dbReference type="GO" id="GO:0016705">
    <property type="term" value="F:oxidoreductase activity, acting on paired donors, with incorporation or reduction of molecular oxygen"/>
    <property type="evidence" value="ECO:0007669"/>
    <property type="project" value="InterPro"/>
</dbReference>
<dbReference type="InterPro" id="IPR036396">
    <property type="entry name" value="Cyt_P450_sf"/>
</dbReference>
<evidence type="ECO:0000256" key="1">
    <source>
        <dbReference type="ARBA" id="ARBA00010617"/>
    </source>
</evidence>
<keyword evidence="6" id="KW-0812">Transmembrane</keyword>
<dbReference type="GO" id="GO:0020037">
    <property type="term" value="F:heme binding"/>
    <property type="evidence" value="ECO:0007669"/>
    <property type="project" value="InterPro"/>
</dbReference>
<feature type="binding site" description="axial binding residue" evidence="4">
    <location>
        <position position="460"/>
    </location>
    <ligand>
        <name>heme</name>
        <dbReference type="ChEBI" id="CHEBI:30413"/>
    </ligand>
    <ligandPart>
        <name>Fe</name>
        <dbReference type="ChEBI" id="CHEBI:18248"/>
    </ligandPart>
</feature>
<evidence type="ECO:0000256" key="4">
    <source>
        <dbReference type="PIRSR" id="PIRSR602401-1"/>
    </source>
</evidence>
<dbReference type="InParanoid" id="A0A6P4A367"/>
<dbReference type="Proteomes" id="UP001652623">
    <property type="component" value="Chromosome 2"/>
</dbReference>